<dbReference type="EMBL" id="JBAPLV010000012">
    <property type="protein sequence ID" value="MEI4279301.1"/>
    <property type="molecule type" value="Genomic_DNA"/>
</dbReference>
<organism evidence="4 5">
    <name type="scientific">Klenkia terrae</name>
    <dbReference type="NCBI Taxonomy" id="1052259"/>
    <lineage>
        <taxon>Bacteria</taxon>
        <taxon>Bacillati</taxon>
        <taxon>Actinomycetota</taxon>
        <taxon>Actinomycetes</taxon>
        <taxon>Geodermatophilales</taxon>
        <taxon>Geodermatophilaceae</taxon>
        <taxon>Klenkia</taxon>
    </lineage>
</organism>
<keyword evidence="5" id="KW-1185">Reference proteome</keyword>
<comment type="caution">
    <text evidence="4">The sequence shown here is derived from an EMBL/GenBank/DDBJ whole genome shotgun (WGS) entry which is preliminary data.</text>
</comment>
<name>A0ABU8E8U1_9ACTN</name>
<dbReference type="Proteomes" id="UP001373496">
    <property type="component" value="Unassembled WGS sequence"/>
</dbReference>
<dbReference type="InterPro" id="IPR041522">
    <property type="entry name" value="CdaR_GGDEF"/>
</dbReference>
<feature type="domain" description="CdaR GGDEF-like" evidence="3">
    <location>
        <begin position="188"/>
        <end position="298"/>
    </location>
</feature>
<dbReference type="Pfam" id="PF13556">
    <property type="entry name" value="HTH_30"/>
    <property type="match status" value="1"/>
</dbReference>
<evidence type="ECO:0000313" key="4">
    <source>
        <dbReference type="EMBL" id="MEI4279301.1"/>
    </source>
</evidence>
<dbReference type="PANTHER" id="PTHR33744:SF1">
    <property type="entry name" value="DNA-BINDING TRANSCRIPTIONAL ACTIVATOR ADER"/>
    <property type="match status" value="1"/>
</dbReference>
<evidence type="ECO:0000313" key="5">
    <source>
        <dbReference type="Proteomes" id="UP001373496"/>
    </source>
</evidence>
<dbReference type="RefSeq" id="WP_225235658.1">
    <property type="nucleotide sequence ID" value="NZ_JBAPLV010000012.1"/>
</dbReference>
<dbReference type="Pfam" id="PF17853">
    <property type="entry name" value="GGDEF_2"/>
    <property type="match status" value="1"/>
</dbReference>
<comment type="similarity">
    <text evidence="1">Belongs to the CdaR family.</text>
</comment>
<gene>
    <name evidence="4" type="ORF">UXQ13_12570</name>
</gene>
<dbReference type="InterPro" id="IPR042070">
    <property type="entry name" value="PucR_C-HTH_sf"/>
</dbReference>
<proteinExistence type="inferred from homology"/>
<dbReference type="InterPro" id="IPR025736">
    <property type="entry name" value="PucR_C-HTH_dom"/>
</dbReference>
<protein>
    <submittedName>
        <fullName evidence="4">Helix-turn-helix domain-containing protein</fullName>
    </submittedName>
</protein>
<evidence type="ECO:0000256" key="1">
    <source>
        <dbReference type="ARBA" id="ARBA00006754"/>
    </source>
</evidence>
<accession>A0ABU8E8U1</accession>
<reference evidence="4 5" key="1">
    <citation type="submission" date="2024-03" db="EMBL/GenBank/DDBJ databases">
        <title>Draft genome sequence of Klenkia terrae.</title>
        <authorList>
            <person name="Duangmal K."/>
            <person name="Chantavorakit T."/>
        </authorList>
    </citation>
    <scope>NUCLEOTIDE SEQUENCE [LARGE SCALE GENOMIC DNA]</scope>
    <source>
        <strain evidence="4 5">JCM 17786</strain>
    </source>
</reference>
<sequence length="407" mass="43457">MTTRETLSGPARELMRRAAEQLLDPAATWAEDLHAAALSGELMRPITEDPVLAAGTRRANLSNLRHWAAATVADPGGRVPPNTGAEMLETSRDMVRRGLDARGLDAFRRGQDVAWRRWMDVCFGLTDDPQLLREVLEVSAVSVTAFVEDTLAAVMAQMAREHVELTHGASADRRATVTLLLEGAPIPLARAEARLGYGLSGAHTAAVVWAVGADARPAQVEAVAEAVARAAGVTRRLTVVASAASSWLWLPTDVLPRATDLAPALAAAPGVQVALGRPGRGVEGFRRSHLDAATTQRMLARPGVGQQLASYDDVQLAALLTGEGAQVEEFLTDTLGGLLHADEDTQATVLTYVRSLGSTTATAHALFTHRNTVLRRLSRADELLPRPLAEHAVAVAAALDLLRWRRP</sequence>
<dbReference type="PANTHER" id="PTHR33744">
    <property type="entry name" value="CARBOHYDRATE DIACID REGULATOR"/>
    <property type="match status" value="1"/>
</dbReference>
<feature type="domain" description="PucR C-terminal helix-turn-helix" evidence="2">
    <location>
        <begin position="347"/>
        <end position="401"/>
    </location>
</feature>
<evidence type="ECO:0000259" key="3">
    <source>
        <dbReference type="Pfam" id="PF17853"/>
    </source>
</evidence>
<dbReference type="Gene3D" id="1.10.10.2840">
    <property type="entry name" value="PucR C-terminal helix-turn-helix domain"/>
    <property type="match status" value="1"/>
</dbReference>
<dbReference type="InterPro" id="IPR051448">
    <property type="entry name" value="CdaR-like_regulators"/>
</dbReference>
<evidence type="ECO:0000259" key="2">
    <source>
        <dbReference type="Pfam" id="PF13556"/>
    </source>
</evidence>